<organism evidence="3 4">
    <name type="scientific">Kribbibacterium absianum</name>
    <dbReference type="NCBI Taxonomy" id="3044210"/>
    <lineage>
        <taxon>Bacteria</taxon>
        <taxon>Bacillati</taxon>
        <taxon>Actinomycetota</taxon>
        <taxon>Coriobacteriia</taxon>
        <taxon>Coriobacteriales</taxon>
        <taxon>Kribbibacteriaceae</taxon>
        <taxon>Kribbibacterium</taxon>
    </lineage>
</organism>
<dbReference type="EMBL" id="JASJEX010000004">
    <property type="protein sequence ID" value="MDJ1130145.1"/>
    <property type="molecule type" value="Genomic_DNA"/>
</dbReference>
<accession>A0ABT6ZM67</accession>
<dbReference type="Proteomes" id="UP001431693">
    <property type="component" value="Unassembled WGS sequence"/>
</dbReference>
<keyword evidence="4" id="KW-1185">Reference proteome</keyword>
<gene>
    <name evidence="3" type="ORF">QJ043_08670</name>
</gene>
<protein>
    <submittedName>
        <fullName evidence="3">DUF4430 domain-containing protein</fullName>
    </submittedName>
</protein>
<sequence length="155" mass="15950">MNERKDAWTARCSQALAALLVAVLCIATPVALTGCGANGSADKAATTETTGAATSDSPTADQVTVTQQIGADEAPEQVTVAKDGTVLDVLKASNIAYKTEDSSYGEYVTSIDGTAADSGHGWTYTVNGKQPDVGSGDYKVADGDAVVWTYVEYTS</sequence>
<dbReference type="RefSeq" id="WP_283713308.1">
    <property type="nucleotide sequence ID" value="NZ_JASJEW010000003.1"/>
</dbReference>
<evidence type="ECO:0000259" key="2">
    <source>
        <dbReference type="Pfam" id="PF14478"/>
    </source>
</evidence>
<keyword evidence="1" id="KW-0732">Signal</keyword>
<evidence type="ECO:0000313" key="4">
    <source>
        <dbReference type="Proteomes" id="UP001431693"/>
    </source>
</evidence>
<name>A0ABT6ZM67_9ACTN</name>
<evidence type="ECO:0000313" key="3">
    <source>
        <dbReference type="EMBL" id="MDJ1130145.1"/>
    </source>
</evidence>
<proteinExistence type="predicted"/>
<feature type="signal peptide" evidence="1">
    <location>
        <begin position="1"/>
        <end position="27"/>
    </location>
</feature>
<comment type="caution">
    <text evidence="3">The sequence shown here is derived from an EMBL/GenBank/DDBJ whole genome shotgun (WGS) entry which is preliminary data.</text>
</comment>
<feature type="chain" id="PRO_5045133260" evidence="1">
    <location>
        <begin position="28"/>
        <end position="155"/>
    </location>
</feature>
<reference evidence="3" key="1">
    <citation type="submission" date="2023-05" db="EMBL/GenBank/DDBJ databases">
        <title>[olsenella] sp. nov., isolated from a pig farm feces dump.</title>
        <authorList>
            <person name="Chang Y.-H."/>
        </authorList>
    </citation>
    <scope>NUCLEOTIDE SEQUENCE</scope>
    <source>
        <strain evidence="3">YH-ols2217</strain>
    </source>
</reference>
<dbReference type="Gene3D" id="2.170.130.30">
    <property type="match status" value="1"/>
</dbReference>
<dbReference type="PROSITE" id="PS51257">
    <property type="entry name" value="PROKAR_LIPOPROTEIN"/>
    <property type="match status" value="1"/>
</dbReference>
<dbReference type="Pfam" id="PF14478">
    <property type="entry name" value="DUF4430"/>
    <property type="match status" value="1"/>
</dbReference>
<evidence type="ECO:0000256" key="1">
    <source>
        <dbReference type="SAM" id="SignalP"/>
    </source>
</evidence>
<feature type="domain" description="Transcobalamin-like C-terminal" evidence="2">
    <location>
        <begin position="85"/>
        <end position="151"/>
    </location>
</feature>
<dbReference type="InterPro" id="IPR027954">
    <property type="entry name" value="Transcobalamin-like_C"/>
</dbReference>